<dbReference type="EMBL" id="KV745698">
    <property type="protein sequence ID" value="OCK73641.1"/>
    <property type="molecule type" value="Genomic_DNA"/>
</dbReference>
<dbReference type="AlphaFoldDB" id="A0A8E2DXR9"/>
<keyword evidence="3" id="KW-1185">Reference proteome</keyword>
<dbReference type="Proteomes" id="UP000250266">
    <property type="component" value="Unassembled WGS sequence"/>
</dbReference>
<reference evidence="2 3" key="1">
    <citation type="journal article" date="2016" name="Nat. Commun.">
        <title>Ectomycorrhizal ecology is imprinted in the genome of the dominant symbiotic fungus Cenococcum geophilum.</title>
        <authorList>
            <consortium name="DOE Joint Genome Institute"/>
            <person name="Peter M."/>
            <person name="Kohler A."/>
            <person name="Ohm R.A."/>
            <person name="Kuo A."/>
            <person name="Krutzmann J."/>
            <person name="Morin E."/>
            <person name="Arend M."/>
            <person name="Barry K.W."/>
            <person name="Binder M."/>
            <person name="Choi C."/>
            <person name="Clum A."/>
            <person name="Copeland A."/>
            <person name="Grisel N."/>
            <person name="Haridas S."/>
            <person name="Kipfer T."/>
            <person name="LaButti K."/>
            <person name="Lindquist E."/>
            <person name="Lipzen A."/>
            <person name="Maire R."/>
            <person name="Meier B."/>
            <person name="Mihaltcheva S."/>
            <person name="Molinier V."/>
            <person name="Murat C."/>
            <person name="Poggeler S."/>
            <person name="Quandt C.A."/>
            <person name="Sperisen C."/>
            <person name="Tritt A."/>
            <person name="Tisserant E."/>
            <person name="Crous P.W."/>
            <person name="Henrissat B."/>
            <person name="Nehls U."/>
            <person name="Egli S."/>
            <person name="Spatafora J.W."/>
            <person name="Grigoriev I.V."/>
            <person name="Martin F.M."/>
        </authorList>
    </citation>
    <scope>NUCLEOTIDE SEQUENCE [LARGE SCALE GENOMIC DNA]</scope>
    <source>
        <strain evidence="2 3">CBS 459.81</strain>
    </source>
</reference>
<organism evidence="2 3">
    <name type="scientific">Lepidopterella palustris CBS 459.81</name>
    <dbReference type="NCBI Taxonomy" id="1314670"/>
    <lineage>
        <taxon>Eukaryota</taxon>
        <taxon>Fungi</taxon>
        <taxon>Dikarya</taxon>
        <taxon>Ascomycota</taxon>
        <taxon>Pezizomycotina</taxon>
        <taxon>Dothideomycetes</taxon>
        <taxon>Pleosporomycetidae</taxon>
        <taxon>Mytilinidiales</taxon>
        <taxon>Argynnaceae</taxon>
        <taxon>Lepidopterella</taxon>
    </lineage>
</organism>
<proteinExistence type="predicted"/>
<feature type="compositionally biased region" description="Polar residues" evidence="1">
    <location>
        <begin position="165"/>
        <end position="174"/>
    </location>
</feature>
<evidence type="ECO:0000313" key="2">
    <source>
        <dbReference type="EMBL" id="OCK73641.1"/>
    </source>
</evidence>
<feature type="region of interest" description="Disordered" evidence="1">
    <location>
        <begin position="144"/>
        <end position="174"/>
    </location>
</feature>
<gene>
    <name evidence="2" type="ORF">K432DRAFT_227441</name>
</gene>
<evidence type="ECO:0000313" key="3">
    <source>
        <dbReference type="Proteomes" id="UP000250266"/>
    </source>
</evidence>
<sequence length="174" mass="19015">MQYPVLRYMAEDTLETFTSTIISWPNVPKQPGNFATNKCSGYAASRLEPLLRSGHGIIQVPVAQHHGRPRSPAHAHSSPGADDHQRIDASSAFPAPSSPIVQTICRLTCTLILTLPGVFQTTHNFTQPYLMLSYAERGHVSLLPSNLSVSPRPASRPVGRGGVEEQQTPQQREP</sequence>
<evidence type="ECO:0000256" key="1">
    <source>
        <dbReference type="SAM" id="MobiDB-lite"/>
    </source>
</evidence>
<accession>A0A8E2DXR9</accession>
<feature type="region of interest" description="Disordered" evidence="1">
    <location>
        <begin position="64"/>
        <end position="94"/>
    </location>
</feature>
<protein>
    <submittedName>
        <fullName evidence="2">Uncharacterized protein</fullName>
    </submittedName>
</protein>
<name>A0A8E2DXR9_9PEZI</name>